<accession>A0A1M7H6I7</accession>
<evidence type="ECO:0000256" key="1">
    <source>
        <dbReference type="SAM" id="Phobius"/>
    </source>
</evidence>
<keyword evidence="3" id="KW-1185">Reference proteome</keyword>
<keyword evidence="1" id="KW-1133">Transmembrane helix</keyword>
<dbReference type="RefSeq" id="WP_073296440.1">
    <property type="nucleotide sequence ID" value="NZ_FRAV01000039.1"/>
</dbReference>
<dbReference type="Proteomes" id="UP000184364">
    <property type="component" value="Unassembled WGS sequence"/>
</dbReference>
<dbReference type="STRING" id="1302687.SAMN05444267_103914"/>
<dbReference type="OrthoDB" id="1340432at2"/>
<feature type="transmembrane region" description="Helical" evidence="1">
    <location>
        <begin position="12"/>
        <end position="33"/>
    </location>
</feature>
<sequence length="256" mass="29934">MLFLKKLESSLIMKIKLLYIIPVFTIFYGCNFIKTEWRIDELYMQKIEGSSKVIYNFSAWGGLDSNPRGFIILDSLETFQVDVENILPIYQLSDIPTKSNIDGITHDCYGTCGDPYYNSVPIFKPMDLKKSKIEDIELTSRIYQYKGYSEHDKGLERYAFEKFKETTDSLFFYNLDDVESMNGIHLDELKIKKGEIYIQLNEKKEIKKIIADDVVINSKTKSIEQIRHIFLTPKNKIINSEISERGIFREVKILNK</sequence>
<proteinExistence type="predicted"/>
<protein>
    <submittedName>
        <fullName evidence="2">Uncharacterized protein</fullName>
    </submittedName>
</protein>
<name>A0A1M7H6I7_9FLAO</name>
<organism evidence="2 3">
    <name type="scientific">Chryseobacterium polytrichastri</name>
    <dbReference type="NCBI Taxonomy" id="1302687"/>
    <lineage>
        <taxon>Bacteria</taxon>
        <taxon>Pseudomonadati</taxon>
        <taxon>Bacteroidota</taxon>
        <taxon>Flavobacteriia</taxon>
        <taxon>Flavobacteriales</taxon>
        <taxon>Weeksellaceae</taxon>
        <taxon>Chryseobacterium group</taxon>
        <taxon>Chryseobacterium</taxon>
    </lineage>
</organism>
<keyword evidence="1" id="KW-0472">Membrane</keyword>
<evidence type="ECO:0000313" key="2">
    <source>
        <dbReference type="EMBL" id="SHM24150.1"/>
    </source>
</evidence>
<evidence type="ECO:0000313" key="3">
    <source>
        <dbReference type="Proteomes" id="UP000184364"/>
    </source>
</evidence>
<dbReference type="PROSITE" id="PS51257">
    <property type="entry name" value="PROKAR_LIPOPROTEIN"/>
    <property type="match status" value="1"/>
</dbReference>
<keyword evidence="1" id="KW-0812">Transmembrane</keyword>
<dbReference type="AlphaFoldDB" id="A0A1M7H6I7"/>
<gene>
    <name evidence="2" type="ORF">SAMN05444267_103914</name>
</gene>
<dbReference type="EMBL" id="FRAV01000039">
    <property type="protein sequence ID" value="SHM24150.1"/>
    <property type="molecule type" value="Genomic_DNA"/>
</dbReference>
<reference evidence="3" key="1">
    <citation type="submission" date="2016-11" db="EMBL/GenBank/DDBJ databases">
        <authorList>
            <person name="Varghese N."/>
            <person name="Submissions S."/>
        </authorList>
    </citation>
    <scope>NUCLEOTIDE SEQUENCE [LARGE SCALE GENOMIC DNA]</scope>
    <source>
        <strain evidence="3">DSM 26899</strain>
    </source>
</reference>